<proteinExistence type="predicted"/>
<dbReference type="Proteomes" id="UP000265520">
    <property type="component" value="Unassembled WGS sequence"/>
</dbReference>
<dbReference type="AlphaFoldDB" id="A0A392SV72"/>
<evidence type="ECO:0000313" key="1">
    <source>
        <dbReference type="EMBL" id="MCI52549.1"/>
    </source>
</evidence>
<keyword evidence="2" id="KW-1185">Reference proteome</keyword>
<comment type="caution">
    <text evidence="1">The sequence shown here is derived from an EMBL/GenBank/DDBJ whole genome shotgun (WGS) entry which is preliminary data.</text>
</comment>
<name>A0A392SV72_9FABA</name>
<feature type="non-terminal residue" evidence="1">
    <location>
        <position position="1"/>
    </location>
</feature>
<organism evidence="1 2">
    <name type="scientific">Trifolium medium</name>
    <dbReference type="NCBI Taxonomy" id="97028"/>
    <lineage>
        <taxon>Eukaryota</taxon>
        <taxon>Viridiplantae</taxon>
        <taxon>Streptophyta</taxon>
        <taxon>Embryophyta</taxon>
        <taxon>Tracheophyta</taxon>
        <taxon>Spermatophyta</taxon>
        <taxon>Magnoliopsida</taxon>
        <taxon>eudicotyledons</taxon>
        <taxon>Gunneridae</taxon>
        <taxon>Pentapetalae</taxon>
        <taxon>rosids</taxon>
        <taxon>fabids</taxon>
        <taxon>Fabales</taxon>
        <taxon>Fabaceae</taxon>
        <taxon>Papilionoideae</taxon>
        <taxon>50 kb inversion clade</taxon>
        <taxon>NPAAA clade</taxon>
        <taxon>Hologalegina</taxon>
        <taxon>IRL clade</taxon>
        <taxon>Trifolieae</taxon>
        <taxon>Trifolium</taxon>
    </lineage>
</organism>
<evidence type="ECO:0000313" key="2">
    <source>
        <dbReference type="Proteomes" id="UP000265520"/>
    </source>
</evidence>
<protein>
    <submittedName>
        <fullName evidence="1">FKBP-type peptidyl-prolyl cis-trans isomerase</fullName>
    </submittedName>
</protein>
<sequence length="49" mass="5627">SYTAMLEDGTVFEKIGIGETQPLKFITDEGEFILIISQPYSFACFYYHL</sequence>
<dbReference type="GO" id="GO:0016853">
    <property type="term" value="F:isomerase activity"/>
    <property type="evidence" value="ECO:0007669"/>
    <property type="project" value="UniProtKB-KW"/>
</dbReference>
<dbReference type="EMBL" id="LXQA010448973">
    <property type="protein sequence ID" value="MCI52549.1"/>
    <property type="molecule type" value="Genomic_DNA"/>
</dbReference>
<accession>A0A392SV72</accession>
<keyword evidence="1" id="KW-0413">Isomerase</keyword>
<reference evidence="1 2" key="1">
    <citation type="journal article" date="2018" name="Front. Plant Sci.">
        <title>Red Clover (Trifolium pratense) and Zigzag Clover (T. medium) - A Picture of Genomic Similarities and Differences.</title>
        <authorList>
            <person name="Dluhosova J."/>
            <person name="Istvanek J."/>
            <person name="Nedelnik J."/>
            <person name="Repkova J."/>
        </authorList>
    </citation>
    <scope>NUCLEOTIDE SEQUENCE [LARGE SCALE GENOMIC DNA]</scope>
    <source>
        <strain evidence="2">cv. 10/8</strain>
        <tissue evidence="1">Leaf</tissue>
    </source>
</reference>